<protein>
    <submittedName>
        <fullName evidence="1">Uncharacterized protein</fullName>
    </submittedName>
</protein>
<dbReference type="EMBL" id="UINC01115090">
    <property type="protein sequence ID" value="SVC85859.1"/>
    <property type="molecule type" value="Genomic_DNA"/>
</dbReference>
<dbReference type="AlphaFoldDB" id="A0A382QK06"/>
<sequence>ILGKGSDDLEGFELQGKGYYPSGKLPSFDKEFFDMPEGTQQDLVLEELNTQLSTSGDLAAMQKEEIWTRFRQRVEAGASKERRIVDMGMDIDV</sequence>
<organism evidence="1">
    <name type="scientific">marine metagenome</name>
    <dbReference type="NCBI Taxonomy" id="408172"/>
    <lineage>
        <taxon>unclassified sequences</taxon>
        <taxon>metagenomes</taxon>
        <taxon>ecological metagenomes</taxon>
    </lineage>
</organism>
<gene>
    <name evidence="1" type="ORF">METZ01_LOCUS338713</name>
</gene>
<proteinExistence type="predicted"/>
<feature type="non-terminal residue" evidence="1">
    <location>
        <position position="1"/>
    </location>
</feature>
<name>A0A382QK06_9ZZZZ</name>
<reference evidence="1" key="1">
    <citation type="submission" date="2018-05" db="EMBL/GenBank/DDBJ databases">
        <authorList>
            <person name="Lanie J.A."/>
            <person name="Ng W.-L."/>
            <person name="Kazmierczak K.M."/>
            <person name="Andrzejewski T.M."/>
            <person name="Davidsen T.M."/>
            <person name="Wayne K.J."/>
            <person name="Tettelin H."/>
            <person name="Glass J.I."/>
            <person name="Rusch D."/>
            <person name="Podicherti R."/>
            <person name="Tsui H.-C.T."/>
            <person name="Winkler M.E."/>
        </authorList>
    </citation>
    <scope>NUCLEOTIDE SEQUENCE</scope>
</reference>
<accession>A0A382QK06</accession>
<evidence type="ECO:0000313" key="1">
    <source>
        <dbReference type="EMBL" id="SVC85859.1"/>
    </source>
</evidence>